<evidence type="ECO:0000313" key="3">
    <source>
        <dbReference type="Proteomes" id="UP000033664"/>
    </source>
</evidence>
<comment type="caution">
    <text evidence="2">The sequence shown here is derived from an EMBL/GenBank/DDBJ whole genome shotgun (WGS) entry which is preliminary data.</text>
</comment>
<dbReference type="InterPro" id="IPR007024">
    <property type="entry name" value="BLUF_domain"/>
</dbReference>
<dbReference type="AlphaFoldDB" id="A0A0F4PJG4"/>
<dbReference type="GeneID" id="58229577"/>
<gene>
    <name evidence="2" type="ORF">TW72_13840</name>
</gene>
<proteinExistence type="predicted"/>
<organism evidence="2 3">
    <name type="scientific">Pseudoalteromonas ruthenica</name>
    <dbReference type="NCBI Taxonomy" id="151081"/>
    <lineage>
        <taxon>Bacteria</taxon>
        <taxon>Pseudomonadati</taxon>
        <taxon>Pseudomonadota</taxon>
        <taxon>Gammaproteobacteria</taxon>
        <taxon>Alteromonadales</taxon>
        <taxon>Pseudoalteromonadaceae</taxon>
        <taxon>Pseudoalteromonas</taxon>
    </lineage>
</organism>
<dbReference type="PROSITE" id="PS50925">
    <property type="entry name" value="BLUF"/>
    <property type="match status" value="1"/>
</dbReference>
<reference evidence="2 3" key="1">
    <citation type="journal article" date="2015" name="BMC Genomics">
        <title>Genome mining reveals unlocked bioactive potential of marine Gram-negative bacteria.</title>
        <authorList>
            <person name="Machado H."/>
            <person name="Sonnenschein E.C."/>
            <person name="Melchiorsen J."/>
            <person name="Gram L."/>
        </authorList>
    </citation>
    <scope>NUCLEOTIDE SEQUENCE [LARGE SCALE GENOMIC DNA]</scope>
    <source>
        <strain evidence="2 3">S3137</strain>
    </source>
</reference>
<accession>A0A0F4PJG4</accession>
<dbReference type="GO" id="GO:0009882">
    <property type="term" value="F:blue light photoreceptor activity"/>
    <property type="evidence" value="ECO:0007669"/>
    <property type="project" value="InterPro"/>
</dbReference>
<dbReference type="Proteomes" id="UP000033664">
    <property type="component" value="Unassembled WGS sequence"/>
</dbReference>
<dbReference type="InterPro" id="IPR036046">
    <property type="entry name" value="Acylphosphatase-like_dom_sf"/>
</dbReference>
<evidence type="ECO:0000313" key="2">
    <source>
        <dbReference type="EMBL" id="KJY98790.1"/>
    </source>
</evidence>
<dbReference type="EMBL" id="JXXZ01000010">
    <property type="protein sequence ID" value="KJY98790.1"/>
    <property type="molecule type" value="Genomic_DNA"/>
</dbReference>
<protein>
    <submittedName>
        <fullName evidence="2">Blue light sensor protein</fullName>
    </submittedName>
</protein>
<dbReference type="SUPFAM" id="SSF54975">
    <property type="entry name" value="Acylphosphatase/BLUF domain-like"/>
    <property type="match status" value="1"/>
</dbReference>
<feature type="domain" description="BLUF" evidence="1">
    <location>
        <begin position="3"/>
        <end position="94"/>
    </location>
</feature>
<sequence>MFLVRLVYASRVSDSLSTDDVAQILEHSRSNNRSNDISGLLCFNHEYFLQCLEGSRARVNALYQRILSDTRHQDILLLSYGEITERNFGRWSMGYIPASSIIRETTMRFSGKSEFNPYEMTGDSAHALLAELARNTPTLE</sequence>
<name>A0A0F4PJG4_9GAMM</name>
<evidence type="ECO:0000259" key="1">
    <source>
        <dbReference type="PROSITE" id="PS50925"/>
    </source>
</evidence>
<dbReference type="SMART" id="SM01034">
    <property type="entry name" value="BLUF"/>
    <property type="match status" value="1"/>
</dbReference>
<dbReference type="Pfam" id="PF04940">
    <property type="entry name" value="BLUF"/>
    <property type="match status" value="1"/>
</dbReference>
<dbReference type="eggNOG" id="COG3431">
    <property type="taxonomic scope" value="Bacteria"/>
</dbReference>
<dbReference type="OrthoDB" id="557705at2"/>
<dbReference type="PATRIC" id="fig|151081.8.peg.3439"/>
<dbReference type="GO" id="GO:0071949">
    <property type="term" value="F:FAD binding"/>
    <property type="evidence" value="ECO:0007669"/>
    <property type="project" value="InterPro"/>
</dbReference>
<dbReference type="RefSeq" id="WP_045980441.1">
    <property type="nucleotide sequence ID" value="NZ_JXXY01000018.1"/>
</dbReference>
<dbReference type="Gene3D" id="3.30.70.100">
    <property type="match status" value="1"/>
</dbReference>
<keyword evidence="3" id="KW-1185">Reference proteome</keyword>